<dbReference type="InterPro" id="IPR053212">
    <property type="entry name" value="DHP_3-monooxygenase"/>
</dbReference>
<evidence type="ECO:0000313" key="6">
    <source>
        <dbReference type="EMBL" id="KAF2819011.1"/>
    </source>
</evidence>
<dbReference type="Gene3D" id="3.30.9.60">
    <property type="match status" value="1"/>
</dbReference>
<evidence type="ECO:0000259" key="4">
    <source>
        <dbReference type="Pfam" id="PF01494"/>
    </source>
</evidence>
<dbReference type="EMBL" id="MU006247">
    <property type="protein sequence ID" value="KAF2819011.1"/>
    <property type="molecule type" value="Genomic_DNA"/>
</dbReference>
<reference evidence="6" key="1">
    <citation type="journal article" date="2020" name="Stud. Mycol.">
        <title>101 Dothideomycetes genomes: a test case for predicting lifestyles and emergence of pathogens.</title>
        <authorList>
            <person name="Haridas S."/>
            <person name="Albert R."/>
            <person name="Binder M."/>
            <person name="Bloem J."/>
            <person name="Labutti K."/>
            <person name="Salamov A."/>
            <person name="Andreopoulos B."/>
            <person name="Baker S."/>
            <person name="Barry K."/>
            <person name="Bills G."/>
            <person name="Bluhm B."/>
            <person name="Cannon C."/>
            <person name="Castanera R."/>
            <person name="Culley D."/>
            <person name="Daum C."/>
            <person name="Ezra D."/>
            <person name="Gonzalez J."/>
            <person name="Henrissat B."/>
            <person name="Kuo A."/>
            <person name="Liang C."/>
            <person name="Lipzen A."/>
            <person name="Lutzoni F."/>
            <person name="Magnuson J."/>
            <person name="Mondo S."/>
            <person name="Nolan M."/>
            <person name="Ohm R."/>
            <person name="Pangilinan J."/>
            <person name="Park H.-J."/>
            <person name="Ramirez L."/>
            <person name="Alfaro M."/>
            <person name="Sun H."/>
            <person name="Tritt A."/>
            <person name="Yoshinaga Y."/>
            <person name="Zwiers L.-H."/>
            <person name="Turgeon B."/>
            <person name="Goodwin S."/>
            <person name="Spatafora J."/>
            <person name="Crous P."/>
            <person name="Grigoriev I."/>
        </authorList>
    </citation>
    <scope>NUCLEOTIDE SEQUENCE</scope>
    <source>
        <strain evidence="6">CBS 113818</strain>
    </source>
</reference>
<dbReference type="GO" id="GO:0016491">
    <property type="term" value="F:oxidoreductase activity"/>
    <property type="evidence" value="ECO:0007669"/>
    <property type="project" value="UniProtKB-KW"/>
</dbReference>
<evidence type="ECO:0000256" key="1">
    <source>
        <dbReference type="ARBA" id="ARBA00022630"/>
    </source>
</evidence>
<sequence>MSPSPSPSTDVVVIGSSIAGLMHAVVLKLLGRNVLVLEARPRKALQARAAGLSLWPHAQKLLETMTGEGILLAEVPVPEDVRTISWALIHKALWVACFKRSDTDGSVTFETSKRVCGVQEHGDLVRITYKNTDGTEEETAASLVIATDGARLESKYAGYLAWRGTVSEENAPSKLEGTIDGKLAMFIFTGSYILAKDVVSPLLHRLFAQSTMDSLPLLTAICSFHNSTSSLALTLAQVLRGEKTSEEAQKKVPKYAVEQVMGSKLTGIVGMTGKMPEG</sequence>
<protein>
    <submittedName>
        <fullName evidence="6">FAD/NAD(P)-binding domain-containing protein</fullName>
    </submittedName>
</protein>
<dbReference type="SUPFAM" id="SSF51905">
    <property type="entry name" value="FAD/NAD(P)-binding domain"/>
    <property type="match status" value="1"/>
</dbReference>
<evidence type="ECO:0000256" key="2">
    <source>
        <dbReference type="ARBA" id="ARBA00022827"/>
    </source>
</evidence>
<dbReference type="PANTHER" id="PTHR47469">
    <property type="entry name" value="MONOOXYGENASE-LIKE"/>
    <property type="match status" value="1"/>
</dbReference>
<accession>A0A6A6ZD19</accession>
<dbReference type="PANTHER" id="PTHR47469:SF2">
    <property type="entry name" value="OS06G0597600 PROTEIN"/>
    <property type="match status" value="1"/>
</dbReference>
<dbReference type="AlphaFoldDB" id="A0A6A6ZD19"/>
<dbReference type="Pfam" id="PF01494">
    <property type="entry name" value="FAD_binding_3"/>
    <property type="match status" value="1"/>
</dbReference>
<feature type="domain" description="2,6-dihydroxypyridine 3-monooxygenase substrate binding" evidence="5">
    <location>
        <begin position="156"/>
        <end position="195"/>
    </location>
</feature>
<proteinExistence type="predicted"/>
<dbReference type="InterPro" id="IPR054707">
    <property type="entry name" value="DhpH_subs-bd"/>
</dbReference>
<name>A0A6A6ZD19_9PLEO</name>
<keyword evidence="2" id="KW-0274">FAD</keyword>
<evidence type="ECO:0000256" key="3">
    <source>
        <dbReference type="ARBA" id="ARBA00023002"/>
    </source>
</evidence>
<keyword evidence="3" id="KW-0560">Oxidoreductase</keyword>
<dbReference type="Pfam" id="PF22607">
    <property type="entry name" value="FAD_binding-like"/>
    <property type="match status" value="1"/>
</dbReference>
<keyword evidence="1" id="KW-0285">Flavoprotein</keyword>
<feature type="domain" description="FAD-binding" evidence="4">
    <location>
        <begin position="9"/>
        <end position="53"/>
    </location>
</feature>
<dbReference type="Gene3D" id="3.50.50.60">
    <property type="entry name" value="FAD/NAD(P)-binding domain"/>
    <property type="match status" value="1"/>
</dbReference>
<dbReference type="OrthoDB" id="16820at2759"/>
<dbReference type="InterPro" id="IPR036188">
    <property type="entry name" value="FAD/NAD-bd_sf"/>
</dbReference>
<dbReference type="SUPFAM" id="SSF54373">
    <property type="entry name" value="FAD-linked reductases, C-terminal domain"/>
    <property type="match status" value="1"/>
</dbReference>
<evidence type="ECO:0000259" key="5">
    <source>
        <dbReference type="Pfam" id="PF22607"/>
    </source>
</evidence>
<dbReference type="GO" id="GO:0071949">
    <property type="term" value="F:FAD binding"/>
    <property type="evidence" value="ECO:0007669"/>
    <property type="project" value="InterPro"/>
</dbReference>
<dbReference type="InterPro" id="IPR002938">
    <property type="entry name" value="FAD-bd"/>
</dbReference>
<evidence type="ECO:0000313" key="7">
    <source>
        <dbReference type="Proteomes" id="UP000799424"/>
    </source>
</evidence>
<dbReference type="Proteomes" id="UP000799424">
    <property type="component" value="Unassembled WGS sequence"/>
</dbReference>
<gene>
    <name evidence="6" type="ORF">CC86DRAFT_398942</name>
</gene>
<keyword evidence="7" id="KW-1185">Reference proteome</keyword>
<organism evidence="6 7">
    <name type="scientific">Ophiobolus disseminans</name>
    <dbReference type="NCBI Taxonomy" id="1469910"/>
    <lineage>
        <taxon>Eukaryota</taxon>
        <taxon>Fungi</taxon>
        <taxon>Dikarya</taxon>
        <taxon>Ascomycota</taxon>
        <taxon>Pezizomycotina</taxon>
        <taxon>Dothideomycetes</taxon>
        <taxon>Pleosporomycetidae</taxon>
        <taxon>Pleosporales</taxon>
        <taxon>Pleosporineae</taxon>
        <taxon>Phaeosphaeriaceae</taxon>
        <taxon>Ophiobolus</taxon>
    </lineage>
</organism>